<name>A0A0U1W084_9CAUD</name>
<proteinExistence type="predicted"/>
<keyword evidence="2" id="KW-1185">Reference proteome</keyword>
<sequence length="987" mass="107423">MTTGVELRFDAVPSGYVPSSSRNVTLGGGPPANLPEGTIGAWGIQPPLLSRDARVVRTILPDPHASADLDFSTVDPGYVPPASNAVLLQWGELPPVEGQTVFPGGFSDSMVPPPAIRTQYRFVLPVGSSHQVFGAAKAWKYSTFVSAYGFNSNVIGSHNAQNKHRTVQPTGFVAYQSGQANIINRNRYVAAGNIAPPPWGANPTVWLYTRYLKPGGLLATAIPDVHRISHERQFVQLNAGVPAPGMGTAWVSQGTRVLEPIGTFLDAVARPMVGGTRFLEPPGWDSSAFGTRIIPESQTVAPQGFAELWGQQAINNWLTFAEPAGFQSTVQEEYRWGRADVWNLRQYVVQEYDPDSELNPPPWSQWTLVENRNRQVGTIGMPSPPAGFPQIDNNARPILPGGVAPPQITTAAMIAYGRRYLPLEGIEPPPILNWHAVYNGARVLVPTGNAQSAFGVARLENTRRYFDRIGGFDSVDIGIAFIDFAIRGISIEPRYSIEPPDIKLPEVKLYTRYVDPVSNDMLNMGLAALSIHFNAIGPRWAHKDLFGDPRIHNVTPEVATFGANAEEFGSAFVRLQWRPVAPDGSNMQLFGQAKIADRKQTITVPGTNLLRMGDKLVVTKTGAPPYSPQNIMVDQAVNTGAVLGKPGLNQYVLYATGIRAPDIEEPTVRIMGVNIDAGIKVDGYGLPAVSLKLRKLTVDEWPDAEVFQPSKPRLTPHTIWAVKEAPEQAKQNHPAGNLHYVGETLVYPPGERFGSARISTYLGILKPFPLGDVSKMGEHAIYLKRRYLEPRGLQAYRMGWAIVGDGTQFVTQFAGADSMLLGVPAVDRGPYYGPQTVRPAGLPAPGPGGATWVSLLDRRLQMTGFPSQAMGYSRGEGPYQWQSLHVGPPMPTIPSGTDTSAFGTVWVSLRVRGVEPDGWESFICEYDPSHFADRMRVRNVFTPPGPNAQSVAPVGLDSVDVGVPNVRPGVHYIRPDGNADQYRKGAF</sequence>
<dbReference type="EMBL" id="KC900378">
    <property type="protein sequence ID" value="AGR46403.1"/>
    <property type="molecule type" value="Genomic_DNA"/>
</dbReference>
<protein>
    <submittedName>
        <fullName evidence="1">Uncharacterized protein</fullName>
    </submittedName>
</protein>
<accession>A0A0U1W084</accession>
<dbReference type="Proteomes" id="UP000225231">
    <property type="component" value="Segment"/>
</dbReference>
<reference evidence="1 2" key="1">
    <citation type="submission" date="2013-04" db="EMBL/GenBank/DDBJ databases">
        <title>Complete genome sequence of F116-like bacteriophages.</title>
        <authorList>
            <person name="Lammens E.A."/>
            <person name="Lavigne R."/>
        </authorList>
    </citation>
    <scope>NUCLEOTIDE SEQUENCE [LARGE SCALE GENOMIC DNA]</scope>
    <source>
        <strain evidence="1">LKA5</strain>
    </source>
</reference>
<evidence type="ECO:0000313" key="2">
    <source>
        <dbReference type="Proteomes" id="UP000225231"/>
    </source>
</evidence>
<evidence type="ECO:0000313" key="1">
    <source>
        <dbReference type="EMBL" id="AGR46403.1"/>
    </source>
</evidence>
<organism evidence="1 2">
    <name type="scientific">Pseudomonas phage LKA5</name>
    <dbReference type="NCBI Taxonomy" id="1327940"/>
    <lineage>
        <taxon>Viruses</taxon>
        <taxon>Duplodnaviria</taxon>
        <taxon>Heunggongvirae</taxon>
        <taxon>Uroviricota</taxon>
        <taxon>Caudoviricetes</taxon>
        <taxon>Hollowayvirus</taxon>
        <taxon>Hollowayvirus LKA5</taxon>
    </lineage>
</organism>
<gene>
    <name evidence="1" type="ORF">LKA5_051</name>
</gene>